<dbReference type="AlphaFoldDB" id="A0A3P6Q2C7"/>
<evidence type="ECO:0000313" key="2">
    <source>
        <dbReference type="Proteomes" id="UP000281553"/>
    </source>
</evidence>
<dbReference type="EMBL" id="UYRU01002335">
    <property type="protein sequence ID" value="VDK33985.1"/>
    <property type="molecule type" value="Genomic_DNA"/>
</dbReference>
<keyword evidence="2" id="KW-1185">Reference proteome</keyword>
<sequence>MVQEIVHTERVLTNDKKCATKVVSRIMQPVRCPEAKKLTYCNETTGIATTTKLQPMVENCECKSTVQTYQMRCKCNPQTTFVRQTACSKDCKTTVIQQREKLTADGVCKPELIAQVKKCCCPRPAVIRRNCDSASGMSSITTRIFKLVQGECIPVDKTVSRATICSSNETVRVLKEPSGWLRLERTKEVRIGCRCHMRSQISRKKWKCPEISRRTQCVELSDQQQAWKTVLVMWKSSTKESVCSRREIFTKLQPIVCSIPPQNISDCFFDAKRHAFVRRILNFKRRLEGCHCVREPPTVTFQVCSCAKPVQRAKCAK</sequence>
<gene>
    <name evidence="1" type="ORF">DILT_LOCUS542</name>
</gene>
<name>A0A3P6Q2C7_DIBLA</name>
<protein>
    <submittedName>
        <fullName evidence="1">Uncharacterized protein</fullName>
    </submittedName>
</protein>
<reference evidence="1 2" key="1">
    <citation type="submission" date="2018-11" db="EMBL/GenBank/DDBJ databases">
        <authorList>
            <consortium name="Pathogen Informatics"/>
        </authorList>
    </citation>
    <scope>NUCLEOTIDE SEQUENCE [LARGE SCALE GENOMIC DNA]</scope>
</reference>
<dbReference type="Proteomes" id="UP000281553">
    <property type="component" value="Unassembled WGS sequence"/>
</dbReference>
<evidence type="ECO:0000313" key="1">
    <source>
        <dbReference type="EMBL" id="VDK33985.1"/>
    </source>
</evidence>
<organism evidence="1 2">
    <name type="scientific">Dibothriocephalus latus</name>
    <name type="common">Fish tapeworm</name>
    <name type="synonym">Diphyllobothrium latum</name>
    <dbReference type="NCBI Taxonomy" id="60516"/>
    <lineage>
        <taxon>Eukaryota</taxon>
        <taxon>Metazoa</taxon>
        <taxon>Spiralia</taxon>
        <taxon>Lophotrochozoa</taxon>
        <taxon>Platyhelminthes</taxon>
        <taxon>Cestoda</taxon>
        <taxon>Eucestoda</taxon>
        <taxon>Diphyllobothriidea</taxon>
        <taxon>Diphyllobothriidae</taxon>
        <taxon>Dibothriocephalus</taxon>
    </lineage>
</organism>
<proteinExistence type="predicted"/>
<accession>A0A3P6Q2C7</accession>